<comment type="similarity">
    <text evidence="2 4">Belongs to the glucose-6-phosphate 1-epimerase family.</text>
</comment>
<keyword evidence="6" id="KW-1185">Reference proteome</keyword>
<evidence type="ECO:0000313" key="5">
    <source>
        <dbReference type="EMBL" id="MEC5387947.1"/>
    </source>
</evidence>
<dbReference type="EMBL" id="JAYXHS010000004">
    <property type="protein sequence ID" value="MEC5387947.1"/>
    <property type="molecule type" value="Genomic_DNA"/>
</dbReference>
<dbReference type="InterPro" id="IPR025532">
    <property type="entry name" value="G6P_1-epimerase"/>
</dbReference>
<accession>A0ABU6K7V2</accession>
<organism evidence="5 6">
    <name type="scientific">Uliginosibacterium silvisoli</name>
    <dbReference type="NCBI Taxonomy" id="3114758"/>
    <lineage>
        <taxon>Bacteria</taxon>
        <taxon>Pseudomonadati</taxon>
        <taxon>Pseudomonadota</taxon>
        <taxon>Betaproteobacteria</taxon>
        <taxon>Rhodocyclales</taxon>
        <taxon>Zoogloeaceae</taxon>
        <taxon>Uliginosibacterium</taxon>
    </lineage>
</organism>
<dbReference type="PIRSF" id="PIRSF016020">
    <property type="entry name" value="PHexose_mutarotase"/>
    <property type="match status" value="1"/>
</dbReference>
<evidence type="ECO:0000256" key="3">
    <source>
        <dbReference type="ARBA" id="ARBA00023235"/>
    </source>
</evidence>
<dbReference type="Proteomes" id="UP001331561">
    <property type="component" value="Unassembled WGS sequence"/>
</dbReference>
<comment type="caution">
    <text evidence="5">The sequence shown here is derived from an EMBL/GenBank/DDBJ whole genome shotgun (WGS) entry which is preliminary data.</text>
</comment>
<dbReference type="SUPFAM" id="SSF74650">
    <property type="entry name" value="Galactose mutarotase-like"/>
    <property type="match status" value="1"/>
</dbReference>
<sequence>MTTTSQRIDYNGLPAVHLCSPDGAEAIVLEHGGHLVSWKPANGAERIYMSPNAVFKEGTPVRGGVPVIFPQFGLRGPLQGHGFARRMNWQLVDARVGEDYALAHLRLSDTPETREHWPHEFALEIAVNISGARLDIELEVSNTGSSTFDFMAALHTYLAVKEVEECGVEGLSGLACEDMLTGKQFRETKSSFTIDQEVDRVYHDTTKPLMLNEPHRGVVIQSENMPDTVIWNPWEVRCAELADMPKDGFRRMLCVEAAVIRDPVKLEPGGEWWGRQTFVAME</sequence>
<evidence type="ECO:0000256" key="1">
    <source>
        <dbReference type="ARBA" id="ARBA00001096"/>
    </source>
</evidence>
<evidence type="ECO:0000313" key="6">
    <source>
        <dbReference type="Proteomes" id="UP001331561"/>
    </source>
</evidence>
<dbReference type="Gene3D" id="2.70.98.10">
    <property type="match status" value="1"/>
</dbReference>
<dbReference type="InterPro" id="IPR008183">
    <property type="entry name" value="Aldose_1/G6P_1-epimerase"/>
</dbReference>
<reference evidence="5 6" key="1">
    <citation type="submission" date="2024-01" db="EMBL/GenBank/DDBJ databases">
        <title>Uliginosibacterium soil sp. nov.</title>
        <authorList>
            <person name="Lv Y."/>
        </authorList>
    </citation>
    <scope>NUCLEOTIDE SEQUENCE [LARGE SCALE GENOMIC DNA]</scope>
    <source>
        <strain evidence="5 6">H3</strain>
    </source>
</reference>
<dbReference type="InterPro" id="IPR014718">
    <property type="entry name" value="GH-type_carb-bd"/>
</dbReference>
<gene>
    <name evidence="5" type="ORF">VVD49_19595</name>
</gene>
<proteinExistence type="inferred from homology"/>
<dbReference type="Pfam" id="PF01263">
    <property type="entry name" value="Aldose_epim"/>
    <property type="match status" value="1"/>
</dbReference>
<dbReference type="RefSeq" id="WP_327600920.1">
    <property type="nucleotide sequence ID" value="NZ_JAYXHS010000004.1"/>
</dbReference>
<keyword evidence="3 4" id="KW-0413">Isomerase</keyword>
<evidence type="ECO:0000256" key="2">
    <source>
        <dbReference type="ARBA" id="ARBA00005866"/>
    </source>
</evidence>
<comment type="catalytic activity">
    <reaction evidence="1">
        <text>alpha-D-glucose 6-phosphate = beta-D-glucose 6-phosphate</text>
        <dbReference type="Rhea" id="RHEA:16249"/>
        <dbReference type="ChEBI" id="CHEBI:58225"/>
        <dbReference type="ChEBI" id="CHEBI:58247"/>
        <dbReference type="EC" id="5.1.3.15"/>
    </reaction>
</comment>
<dbReference type="PANTHER" id="PTHR11122:SF13">
    <property type="entry name" value="GLUCOSE-6-PHOSPHATE 1-EPIMERASE"/>
    <property type="match status" value="1"/>
</dbReference>
<dbReference type="CDD" id="cd09020">
    <property type="entry name" value="D-hex-6-P-epi_like"/>
    <property type="match status" value="1"/>
</dbReference>
<name>A0ABU6K7V2_9RHOO</name>
<dbReference type="EC" id="5.1.3.15" evidence="4"/>
<protein>
    <recommendedName>
        <fullName evidence="4">Putative glucose-6-phosphate 1-epimerase</fullName>
        <ecNumber evidence="4">5.1.3.15</ecNumber>
    </recommendedName>
</protein>
<dbReference type="InterPro" id="IPR011013">
    <property type="entry name" value="Gal_mutarotase_sf_dom"/>
</dbReference>
<evidence type="ECO:0000256" key="4">
    <source>
        <dbReference type="PIRNR" id="PIRNR016020"/>
    </source>
</evidence>
<dbReference type="PANTHER" id="PTHR11122">
    <property type="entry name" value="APOSPORY-ASSOCIATED PROTEIN C-RELATED"/>
    <property type="match status" value="1"/>
</dbReference>